<keyword evidence="1" id="KW-0472">Membrane</keyword>
<organism evidence="2 3">
    <name type="scientific">Candidatus Competibacter phosphatis</name>
    <dbReference type="NCBI Taxonomy" id="221280"/>
    <lineage>
        <taxon>Bacteria</taxon>
        <taxon>Pseudomonadati</taxon>
        <taxon>Pseudomonadota</taxon>
        <taxon>Gammaproteobacteria</taxon>
        <taxon>Candidatus Competibacteraceae</taxon>
        <taxon>Candidatus Competibacter</taxon>
    </lineage>
</organism>
<evidence type="ECO:0000313" key="3">
    <source>
        <dbReference type="Proteomes" id="UP000760480"/>
    </source>
</evidence>
<proteinExistence type="predicted"/>
<feature type="transmembrane region" description="Helical" evidence="1">
    <location>
        <begin position="160"/>
        <end position="183"/>
    </location>
</feature>
<sequence length="234" mass="25626">MDSLVSPPIVERINDYTSGNPRLIDTLCEHALLITKIRGQTTLSMDIIDEAASELSLKIRQMDLSPGVDFDSLEITHSGSVAQSKMIEQLLARADLMNNEDNALRSTRMERLPAYDDLIKDTTRSLVIKPLPVSESKGFLSSIMRWKGARRFGKGYPQRLNFSGLSVALLAGLFGGMVSVYLYQRIVDDVESQASIVASVGMTTPAPMSTKKISVIAFIGIGATCSCQQPRLAR</sequence>
<protein>
    <submittedName>
        <fullName evidence="2">Uncharacterized protein</fullName>
    </submittedName>
</protein>
<accession>A0ABX1TJD6</accession>
<evidence type="ECO:0000313" key="2">
    <source>
        <dbReference type="EMBL" id="NMQ18575.1"/>
    </source>
</evidence>
<name>A0ABX1TJD6_9GAMM</name>
<evidence type="ECO:0000256" key="1">
    <source>
        <dbReference type="SAM" id="Phobius"/>
    </source>
</evidence>
<keyword evidence="3" id="KW-1185">Reference proteome</keyword>
<keyword evidence="1" id="KW-0812">Transmembrane</keyword>
<dbReference type="Proteomes" id="UP000760480">
    <property type="component" value="Unassembled WGS sequence"/>
</dbReference>
<gene>
    <name evidence="2" type="ORF">E4P82_04790</name>
</gene>
<keyword evidence="1" id="KW-1133">Transmembrane helix</keyword>
<comment type="caution">
    <text evidence="2">The sequence shown here is derived from an EMBL/GenBank/DDBJ whole genome shotgun (WGS) entry which is preliminary data.</text>
</comment>
<reference evidence="2 3" key="1">
    <citation type="submission" date="2019-03" db="EMBL/GenBank/DDBJ databases">
        <title>Metabolic reconstructions from genomes of highly enriched 'Candidatus Accumulibacter' and 'Candidatus Competibacter' bioreactor populations.</title>
        <authorList>
            <person name="Annavajhala M.K."/>
            <person name="Welles L."/>
            <person name="Abbas B."/>
            <person name="Sorokin D."/>
            <person name="Park H."/>
            <person name="Van Loosdrecht M."/>
            <person name="Chandran K."/>
        </authorList>
    </citation>
    <scope>NUCLEOTIDE SEQUENCE [LARGE SCALE GENOMIC DNA]</scope>
    <source>
        <strain evidence="2 3">SBR_G</strain>
    </source>
</reference>
<dbReference type="EMBL" id="SPMZ01000014">
    <property type="protein sequence ID" value="NMQ18575.1"/>
    <property type="molecule type" value="Genomic_DNA"/>
</dbReference>